<feature type="compositionally biased region" description="Basic and acidic residues" evidence="1">
    <location>
        <begin position="36"/>
        <end position="59"/>
    </location>
</feature>
<name>A0A2T3Z3Q6_TRIA4</name>
<proteinExistence type="predicted"/>
<keyword evidence="3" id="KW-1185">Reference proteome</keyword>
<organism evidence="2 3">
    <name type="scientific">Trichoderma asperellum (strain ATCC 204424 / CBS 433.97 / NBRC 101777)</name>
    <dbReference type="NCBI Taxonomy" id="1042311"/>
    <lineage>
        <taxon>Eukaryota</taxon>
        <taxon>Fungi</taxon>
        <taxon>Dikarya</taxon>
        <taxon>Ascomycota</taxon>
        <taxon>Pezizomycotina</taxon>
        <taxon>Sordariomycetes</taxon>
        <taxon>Hypocreomycetidae</taxon>
        <taxon>Hypocreales</taxon>
        <taxon>Hypocreaceae</taxon>
        <taxon>Trichoderma</taxon>
    </lineage>
</organism>
<dbReference type="Proteomes" id="UP000240493">
    <property type="component" value="Unassembled WGS sequence"/>
</dbReference>
<protein>
    <submittedName>
        <fullName evidence="2">Uncharacterized protein</fullName>
    </submittedName>
</protein>
<dbReference type="AlphaFoldDB" id="A0A2T3Z3Q6"/>
<dbReference type="EMBL" id="KZ679264">
    <property type="protein sequence ID" value="PTB39432.1"/>
    <property type="molecule type" value="Genomic_DNA"/>
</dbReference>
<sequence length="198" mass="22518">MTARCNNKPIEARLDWPGARKGWVGVTTTTTTKRVQNKEPGRDGDAGREAQKFSSRMREGSLAQHGRPSYFGPISHCDGGPVRDVKAAWVMSGVGFALYRAPMLSVGLDKELLENSIMFVVLLRLPISVLLLVIQPWCVELDDARDLEYWRRHLVTAFVRTEPFRMGPSARLIANSSRRYPHHQLVDNRVNQREKEDY</sequence>
<feature type="region of interest" description="Disordered" evidence="1">
    <location>
        <begin position="29"/>
        <end position="64"/>
    </location>
</feature>
<evidence type="ECO:0000313" key="3">
    <source>
        <dbReference type="Proteomes" id="UP000240493"/>
    </source>
</evidence>
<evidence type="ECO:0000313" key="2">
    <source>
        <dbReference type="EMBL" id="PTB39432.1"/>
    </source>
</evidence>
<evidence type="ECO:0000256" key="1">
    <source>
        <dbReference type="SAM" id="MobiDB-lite"/>
    </source>
</evidence>
<gene>
    <name evidence="2" type="ORF">M441DRAFT_48597</name>
</gene>
<accession>A0A2T3Z3Q6</accession>
<reference evidence="2 3" key="1">
    <citation type="submission" date="2016-07" db="EMBL/GenBank/DDBJ databases">
        <title>Multiple horizontal gene transfer events from other fungi enriched the ability of initially mycotrophic Trichoderma (Ascomycota) to feed on dead plant biomass.</title>
        <authorList>
            <consortium name="DOE Joint Genome Institute"/>
            <person name="Aerts A."/>
            <person name="Atanasova L."/>
            <person name="Chenthamara K."/>
            <person name="Zhang J."/>
            <person name="Grujic M."/>
            <person name="Henrissat B."/>
            <person name="Kuo A."/>
            <person name="Salamov A."/>
            <person name="Lipzen A."/>
            <person name="Labutti K."/>
            <person name="Barry K."/>
            <person name="Miao Y."/>
            <person name="Rahimi M.J."/>
            <person name="Shen Q."/>
            <person name="Grigoriev I.V."/>
            <person name="Kubicek C.P."/>
            <person name="Druzhinina I.S."/>
        </authorList>
    </citation>
    <scope>NUCLEOTIDE SEQUENCE [LARGE SCALE GENOMIC DNA]</scope>
    <source>
        <strain evidence="2 3">CBS 433.97</strain>
    </source>
</reference>